<feature type="region of interest" description="Disordered" evidence="4">
    <location>
        <begin position="1"/>
        <end position="33"/>
    </location>
</feature>
<keyword evidence="2" id="KW-0238">DNA-binding</keyword>
<dbReference type="EMBL" id="JAATIS010003638">
    <property type="protein sequence ID" value="KAG2463480.1"/>
    <property type="molecule type" value="Genomic_DNA"/>
</dbReference>
<feature type="repeat" description="ANK" evidence="1">
    <location>
        <begin position="146"/>
        <end position="178"/>
    </location>
</feature>
<dbReference type="InterPro" id="IPR002110">
    <property type="entry name" value="Ankyrin_rpt"/>
</dbReference>
<feature type="region of interest" description="Disordered" evidence="4">
    <location>
        <begin position="784"/>
        <end position="806"/>
    </location>
</feature>
<feature type="compositionally biased region" description="Low complexity" evidence="4">
    <location>
        <begin position="618"/>
        <end position="652"/>
    </location>
</feature>
<feature type="compositionally biased region" description="Polar residues" evidence="4">
    <location>
        <begin position="403"/>
        <end position="415"/>
    </location>
</feature>
<dbReference type="PANTHER" id="PTHR46584">
    <property type="entry name" value="HMG DOMAIN-CONTAINING PROTEIN 4"/>
    <property type="match status" value="1"/>
</dbReference>
<dbReference type="PROSITE" id="PS50088">
    <property type="entry name" value="ANK_REPEAT"/>
    <property type="match status" value="1"/>
</dbReference>
<reference evidence="6 7" key="1">
    <citation type="journal article" date="2021" name="Cell">
        <title>Tracing the genetic footprints of vertebrate landing in non-teleost ray-finned fishes.</title>
        <authorList>
            <person name="Bi X."/>
            <person name="Wang K."/>
            <person name="Yang L."/>
            <person name="Pan H."/>
            <person name="Jiang H."/>
            <person name="Wei Q."/>
            <person name="Fang M."/>
            <person name="Yu H."/>
            <person name="Zhu C."/>
            <person name="Cai Y."/>
            <person name="He Y."/>
            <person name="Gan X."/>
            <person name="Zeng H."/>
            <person name="Yu D."/>
            <person name="Zhu Y."/>
            <person name="Jiang H."/>
            <person name="Qiu Q."/>
            <person name="Yang H."/>
            <person name="Zhang Y.E."/>
            <person name="Wang W."/>
            <person name="Zhu M."/>
            <person name="He S."/>
            <person name="Zhang G."/>
        </authorList>
    </citation>
    <scope>NUCLEOTIDE SEQUENCE [LARGE SCALE GENOMIC DNA]</scope>
    <source>
        <strain evidence="6">Bchr_013</strain>
    </source>
</reference>
<dbReference type="FunFam" id="1.25.40.20:FF:000162">
    <property type="entry name" value="Ankyrin repeat domain-containing protein 54"/>
    <property type="match status" value="1"/>
</dbReference>
<feature type="non-terminal residue" evidence="6">
    <location>
        <position position="1"/>
    </location>
</feature>
<name>A0A8X7X9V3_POLSE</name>
<feature type="coiled-coil region" evidence="3">
    <location>
        <begin position="1110"/>
        <end position="1171"/>
    </location>
</feature>
<keyword evidence="2" id="KW-0539">Nucleus</keyword>
<dbReference type="Pfam" id="PF12796">
    <property type="entry name" value="Ank_2"/>
    <property type="match status" value="1"/>
</dbReference>
<evidence type="ECO:0000256" key="1">
    <source>
        <dbReference type="PROSITE-ProRule" id="PRU00023"/>
    </source>
</evidence>
<feature type="non-terminal residue" evidence="6">
    <location>
        <position position="1294"/>
    </location>
</feature>
<dbReference type="Gene3D" id="1.10.30.10">
    <property type="entry name" value="High mobility group box domain"/>
    <property type="match status" value="1"/>
</dbReference>
<dbReference type="PROSITE" id="PS50297">
    <property type="entry name" value="ANK_REP_REGION"/>
    <property type="match status" value="1"/>
</dbReference>
<evidence type="ECO:0000256" key="2">
    <source>
        <dbReference type="PROSITE-ProRule" id="PRU00267"/>
    </source>
</evidence>
<evidence type="ECO:0000256" key="3">
    <source>
        <dbReference type="SAM" id="Coils"/>
    </source>
</evidence>
<dbReference type="GO" id="GO:0005634">
    <property type="term" value="C:nucleus"/>
    <property type="evidence" value="ECO:0007669"/>
    <property type="project" value="UniProtKB-UniRule"/>
</dbReference>
<dbReference type="InterPro" id="IPR036910">
    <property type="entry name" value="HMG_box_dom_sf"/>
</dbReference>
<dbReference type="SUPFAM" id="SSF48403">
    <property type="entry name" value="Ankyrin repeat"/>
    <property type="match status" value="1"/>
</dbReference>
<feature type="compositionally biased region" description="Acidic residues" evidence="4">
    <location>
        <begin position="14"/>
        <end position="26"/>
    </location>
</feature>
<feature type="region of interest" description="Disordered" evidence="4">
    <location>
        <begin position="387"/>
        <end position="447"/>
    </location>
</feature>
<feature type="region of interest" description="Disordered" evidence="4">
    <location>
        <begin position="472"/>
        <end position="516"/>
    </location>
</feature>
<dbReference type="PROSITE" id="PS50118">
    <property type="entry name" value="HMG_BOX_2"/>
    <property type="match status" value="1"/>
</dbReference>
<organism evidence="6 7">
    <name type="scientific">Polypterus senegalus</name>
    <name type="common">Senegal bichir</name>
    <dbReference type="NCBI Taxonomy" id="55291"/>
    <lineage>
        <taxon>Eukaryota</taxon>
        <taxon>Metazoa</taxon>
        <taxon>Chordata</taxon>
        <taxon>Craniata</taxon>
        <taxon>Vertebrata</taxon>
        <taxon>Euteleostomi</taxon>
        <taxon>Actinopterygii</taxon>
        <taxon>Polypteriformes</taxon>
        <taxon>Polypteridae</taxon>
        <taxon>Polypterus</taxon>
    </lineage>
</organism>
<feature type="compositionally biased region" description="Basic residues" evidence="4">
    <location>
        <begin position="345"/>
        <end position="363"/>
    </location>
</feature>
<feature type="region of interest" description="Disordered" evidence="4">
    <location>
        <begin position="1207"/>
        <end position="1247"/>
    </location>
</feature>
<feature type="region of interest" description="Disordered" evidence="4">
    <location>
        <begin position="591"/>
        <end position="696"/>
    </location>
</feature>
<dbReference type="InterPro" id="IPR009071">
    <property type="entry name" value="HMG_box_dom"/>
</dbReference>
<feature type="DNA-binding region" description="HMG box" evidence="2">
    <location>
        <begin position="694"/>
        <end position="788"/>
    </location>
</feature>
<dbReference type="InterPro" id="IPR036770">
    <property type="entry name" value="Ankyrin_rpt-contain_sf"/>
</dbReference>
<comment type="caution">
    <text evidence="6">The sequence shown here is derived from an EMBL/GenBank/DDBJ whole genome shotgun (WGS) entry which is preliminary data.</text>
</comment>
<dbReference type="GO" id="GO:0003677">
    <property type="term" value="F:DNA binding"/>
    <property type="evidence" value="ECO:0007669"/>
    <property type="project" value="UniProtKB-UniRule"/>
</dbReference>
<dbReference type="PANTHER" id="PTHR46584:SF1">
    <property type="entry name" value="HMG DOMAIN-CONTAINING PROTEIN 4"/>
    <property type="match status" value="1"/>
</dbReference>
<keyword evidence="1" id="KW-0040">ANK repeat</keyword>
<dbReference type="InterPro" id="IPR042477">
    <property type="entry name" value="HMGXB4"/>
</dbReference>
<dbReference type="Pfam" id="PF13775">
    <property type="entry name" value="DUF4171"/>
    <property type="match status" value="1"/>
</dbReference>
<evidence type="ECO:0000313" key="7">
    <source>
        <dbReference type="Proteomes" id="UP000886611"/>
    </source>
</evidence>
<feature type="compositionally biased region" description="Basic and acidic residues" evidence="4">
    <location>
        <begin position="667"/>
        <end position="692"/>
    </location>
</feature>
<feature type="region of interest" description="Disordered" evidence="4">
    <location>
        <begin position="343"/>
        <end position="375"/>
    </location>
</feature>
<sequence>MASWGHSATGAEGGSDDEQSSSEEGEYLVQTAQSAPTFQLSGLGEDVRLSCGRSDAAVSYLHLLWDPNRSGADSAPASSARGEQKRLGKISVTRVKRHVKAHRTWGPIGKDVHAGKRLREAANSNDIDTVQKLLDEETDPCAADDKGRTALHFASCNGNDQIVQLLLAHGADPNQRDGLGNTPLHLGARVDALDRAGRTPLHLAKSKLNILQEGHSRSLEALRKEVKQIIQMLREYLNKLGHHEGKERLDHLCTQLQMTSTKEQFPMQKGGGHRSLSSPMFKQYSHKIRPSAMAYEEIKKKGDSIVLESGIEEVGLVAGRSQREKKRSYKDLLREEEEIAAQVRKSSKKRKLSPLHSLKKKKKVESSSSSSHTDTAMGLLKAITSPLATGSKPSSHSKKTAFSPYSHNSFSMYSGSGSGIKERRKSGDDLVHHKSLKKSSSKGTGLYVNTNLSEPLTLRDAEGLKMKLILSPKDEGGDSDNFSYPASHSTPMHTSSHSKKSSKKPSRDHGSGGTVVLSKTIRKKHPKEPLPIVGQEVEVEGRFEPEFYGDVSGFDLSGVSGGSLEGFGDTGSSSGGELEAGELIIDDSYREVQKKKKKSKKSSTIAHSSNEATHGHSHSVSKSSHGASGTSGTGVFAGSASTSTSSTGAFVVNPPPIIHHHHHHHHSTESSAEKKKKKDKEDREKDKSEKEKPKKKNMTAYQVFCKEYRININAEHPGLVKSDCSLVKLKQNIKLFSVVPYFAFVVFGELSKKLAEVWKHLPEKDKLVWKQKAQYLQHKQNKAEAMTVKRKSSVSDGGTPKNKVSNSYSKKGRLNVMCESRPGHRQAGTLMSLNTRLFTQSIIYKVPKSPGHNNAFLLQAACLPPPKTLSPLPPNSSHCLKGGGPFYMHPDVLQVLPGNLPPALPSVAEVPAAYLEALRVSALLFPPALPGVAEVQRSWAPKAQGRLLVVTTGPYRVELQSSLPMEPKGTRVVSPTWSEGMVAVSGSLSVLLDSILCALGPLACLTAQVPELNGCPRPVLNSAFRNITVSSAENKNSITAKHKGHLLKLQVPLIISSAAVVLKTGANPGNNYRSNMLSLGETFQRELNDIFNELMRKMQDEFNSEVCSKIEEWNEMHRRKEMEMEMMLKEENKRREQRLRQEYEQRSREEKQKVKEELQQKKTRIVQLEEMWVKSMEEIDKELTGIHDKIKDSLAAISRRQYEEWRVGMTDEESRSKSPSQRHRKQNLTRREEGDDLPQSPEGASSSAFDALWMECQDEWHELKREIQQQHEDELNMMEMVLKEKIRAKFFPSE</sequence>
<evidence type="ECO:0000259" key="5">
    <source>
        <dbReference type="PROSITE" id="PS50118"/>
    </source>
</evidence>
<dbReference type="SMART" id="SM00248">
    <property type="entry name" value="ANK"/>
    <property type="match status" value="2"/>
</dbReference>
<dbReference type="Gene3D" id="1.25.40.20">
    <property type="entry name" value="Ankyrin repeat-containing domain"/>
    <property type="match status" value="1"/>
</dbReference>
<proteinExistence type="predicted"/>
<dbReference type="SMART" id="SM00398">
    <property type="entry name" value="HMG"/>
    <property type="match status" value="1"/>
</dbReference>
<evidence type="ECO:0000256" key="4">
    <source>
        <dbReference type="SAM" id="MobiDB-lite"/>
    </source>
</evidence>
<dbReference type="SUPFAM" id="SSF47095">
    <property type="entry name" value="HMG-box"/>
    <property type="match status" value="1"/>
</dbReference>
<evidence type="ECO:0000313" key="6">
    <source>
        <dbReference type="EMBL" id="KAG2463480.1"/>
    </source>
</evidence>
<accession>A0A8X7X9V3</accession>
<protein>
    <submittedName>
        <fullName evidence="6">ANR54 protein</fullName>
    </submittedName>
</protein>
<dbReference type="Proteomes" id="UP000886611">
    <property type="component" value="Unassembled WGS sequence"/>
</dbReference>
<keyword evidence="7" id="KW-1185">Reference proteome</keyword>
<dbReference type="InterPro" id="IPR025228">
    <property type="entry name" value="DUF4171"/>
</dbReference>
<gene>
    <name evidence="6" type="primary">Ankrd54</name>
    <name evidence="6" type="ORF">GTO96_0003056</name>
</gene>
<keyword evidence="3" id="KW-0175">Coiled coil</keyword>
<feature type="domain" description="HMG box" evidence="5">
    <location>
        <begin position="694"/>
        <end position="788"/>
    </location>
</feature>